<dbReference type="Gene3D" id="2.10.260.10">
    <property type="match status" value="1"/>
</dbReference>
<dbReference type="Pfam" id="PF04014">
    <property type="entry name" value="MazE_antitoxin"/>
    <property type="match status" value="1"/>
</dbReference>
<dbReference type="eggNOG" id="COG2336">
    <property type="taxonomic scope" value="Bacteria"/>
</dbReference>
<protein>
    <submittedName>
        <fullName evidence="2">Putative transcriptional regulator</fullName>
    </submittedName>
</protein>
<feature type="domain" description="SpoVT-AbrB" evidence="1">
    <location>
        <begin position="6"/>
        <end position="51"/>
    </location>
</feature>
<dbReference type="SMART" id="SM00966">
    <property type="entry name" value="SpoVT_AbrB"/>
    <property type="match status" value="1"/>
</dbReference>
<dbReference type="SUPFAM" id="SSF89447">
    <property type="entry name" value="AbrB/MazE/MraZ-like"/>
    <property type="match status" value="1"/>
</dbReference>
<proteinExistence type="predicted"/>
<organism evidence="2 3">
    <name type="scientific">Leptospirillum ferrooxidans (strain C2-3)</name>
    <dbReference type="NCBI Taxonomy" id="1162668"/>
    <lineage>
        <taxon>Bacteria</taxon>
        <taxon>Pseudomonadati</taxon>
        <taxon>Nitrospirota</taxon>
        <taxon>Nitrospiria</taxon>
        <taxon>Nitrospirales</taxon>
        <taxon>Nitrospiraceae</taxon>
        <taxon>Leptospirillum</taxon>
    </lineage>
</organism>
<dbReference type="AlphaFoldDB" id="I0IRJ2"/>
<name>I0IRJ2_LEPFC</name>
<dbReference type="KEGG" id="lfc:LFE_2218"/>
<dbReference type="RefSeq" id="WP_014450374.1">
    <property type="nucleotide sequence ID" value="NC_017094.1"/>
</dbReference>
<dbReference type="GO" id="GO:0003677">
    <property type="term" value="F:DNA binding"/>
    <property type="evidence" value="ECO:0007669"/>
    <property type="project" value="InterPro"/>
</dbReference>
<dbReference type="InterPro" id="IPR007159">
    <property type="entry name" value="SpoVT-AbrB_dom"/>
</dbReference>
<dbReference type="PANTHER" id="PTHR40516">
    <property type="entry name" value="ANTITOXIN CHPS-RELATED"/>
    <property type="match status" value="1"/>
</dbReference>
<dbReference type="HOGENOM" id="CLU_150554_1_0_0"/>
<dbReference type="EMBL" id="AP012342">
    <property type="protein sequence ID" value="BAM07891.1"/>
    <property type="molecule type" value="Genomic_DNA"/>
</dbReference>
<dbReference type="OrthoDB" id="9795766at2"/>
<dbReference type="STRING" id="1162668.LFE_2218"/>
<reference evidence="2 3" key="1">
    <citation type="journal article" date="2012" name="J. Bacteriol.">
        <title>Complete Genome Sequence of Leptospirillum ferrooxidans Strain C2-3, Isolated from a Fresh Volcanic Ash Deposit on the Island of Miyake, Japan.</title>
        <authorList>
            <person name="Fujimura R."/>
            <person name="Sato Y."/>
            <person name="Nishizawa T."/>
            <person name="Oshima K."/>
            <person name="Kim S.-W."/>
            <person name="Hattori M."/>
            <person name="Kamijo T."/>
            <person name="Ohta H."/>
        </authorList>
    </citation>
    <scope>NUCLEOTIDE SEQUENCE [LARGE SCALE GENOMIC DNA]</scope>
    <source>
        <strain evidence="2 3">C2-3</strain>
    </source>
</reference>
<evidence type="ECO:0000313" key="3">
    <source>
        <dbReference type="Proteomes" id="UP000007382"/>
    </source>
</evidence>
<sequence>MRVIVKKWGTSASARIPSGIMEAAHLSLNDAVDVRVEDDRIVIEPIRSSEYQLADLLSRITPQNIHDEVRVGEPVGKEIL</sequence>
<dbReference type="InterPro" id="IPR037914">
    <property type="entry name" value="SpoVT-AbrB_sf"/>
</dbReference>
<dbReference type="GO" id="GO:0097351">
    <property type="term" value="F:toxin sequestering activity"/>
    <property type="evidence" value="ECO:0007669"/>
    <property type="project" value="InterPro"/>
</dbReference>
<dbReference type="PANTHER" id="PTHR40516:SF1">
    <property type="entry name" value="ANTITOXIN CHPS-RELATED"/>
    <property type="match status" value="1"/>
</dbReference>
<evidence type="ECO:0000313" key="2">
    <source>
        <dbReference type="EMBL" id="BAM07891.1"/>
    </source>
</evidence>
<dbReference type="PATRIC" id="fig|1162668.3.peg.2627"/>
<dbReference type="InterPro" id="IPR039052">
    <property type="entry name" value="Antitox_PemI-like"/>
</dbReference>
<dbReference type="Proteomes" id="UP000007382">
    <property type="component" value="Chromosome"/>
</dbReference>
<evidence type="ECO:0000259" key="1">
    <source>
        <dbReference type="SMART" id="SM00966"/>
    </source>
</evidence>
<keyword evidence="3" id="KW-1185">Reference proteome</keyword>
<reference evidence="3" key="2">
    <citation type="submission" date="2012-03" db="EMBL/GenBank/DDBJ databases">
        <title>The complete genome sequence of the pioneer microbe on fresh volcanic deposit, Leptospirillum ferrooxidans strain C2-3.</title>
        <authorList>
            <person name="Fujimura R."/>
            <person name="Sato Y."/>
            <person name="Nishizawa T."/>
            <person name="Nanba K."/>
            <person name="Oshima K."/>
            <person name="Hattori M."/>
            <person name="Kamijo T."/>
            <person name="Ohta H."/>
        </authorList>
    </citation>
    <scope>NUCLEOTIDE SEQUENCE [LARGE SCALE GENOMIC DNA]</scope>
    <source>
        <strain evidence="3">C2-3</strain>
    </source>
</reference>
<accession>I0IRJ2</accession>
<gene>
    <name evidence="2" type="primary">abrB</name>
    <name evidence="2" type="ordered locus">LFE_2218</name>
</gene>